<dbReference type="SUPFAM" id="SSF158472">
    <property type="entry name" value="HAMP domain-like"/>
    <property type="match status" value="1"/>
</dbReference>
<evidence type="ECO:0000256" key="13">
    <source>
        <dbReference type="ARBA" id="ARBA00023136"/>
    </source>
</evidence>
<dbReference type="CDD" id="cd00082">
    <property type="entry name" value="HisKA"/>
    <property type="match status" value="1"/>
</dbReference>
<evidence type="ECO:0000256" key="1">
    <source>
        <dbReference type="ARBA" id="ARBA00000085"/>
    </source>
</evidence>
<evidence type="ECO:0000256" key="2">
    <source>
        <dbReference type="ARBA" id="ARBA00004651"/>
    </source>
</evidence>
<dbReference type="KEGG" id="pchi:PC41400_01480"/>
<dbReference type="InterPro" id="IPR050398">
    <property type="entry name" value="HssS/ArlS-like"/>
</dbReference>
<sequence>MTRLKRPDWIKSLQVKLMLAFGAALVLTTILSLLFDYVTRESRKVYFTSFETSKQNVKQLLSDMERQIPVLSGPEGIDPLLKRESEASRLRILLSDMQGTIVYHSPSVTEDKIDLYQIIYEQRETENQPEPGKMYTAITPIQYQGQKLFLVVSGPLFAEQGYIYENPRLYSSLVFLLLFLLLFYWFTFSKMKEIRTMSRGVQQIAEGKLSIRLPVKSKDELGTLTASINEMAGQLEEMIAKERLTEQAKSELITNISHDLRTPLTSIIGYLTVLIEHPETGGALKNYVHSALNKSNQLKKLIDDLFEYTRLTSDQVTLDKSRVDLVGMLHQIIMEFLPLAEQHQVRVNSTLPDRKVEVVIDADKVVRAVDNLLTNALKFSVKPGSIDIVLNAEHPWAVLSIANNGLAITPEQEKRLFDRFYKADESRNDHRMPHGSGLGLSIAQSIVQLHEGDIWLRRTGSYYEFFIRIPLRIY</sequence>
<dbReference type="GeneID" id="95373484"/>
<dbReference type="SUPFAM" id="SSF47384">
    <property type="entry name" value="Homodimeric domain of signal transducing histidine kinase"/>
    <property type="match status" value="1"/>
</dbReference>
<evidence type="ECO:0000256" key="10">
    <source>
        <dbReference type="ARBA" id="ARBA00022840"/>
    </source>
</evidence>
<dbReference type="InterPro" id="IPR036890">
    <property type="entry name" value="HATPase_C_sf"/>
</dbReference>
<keyword evidence="5" id="KW-0597">Phosphoprotein</keyword>
<reference evidence="17 20" key="2">
    <citation type="submission" date="2022-05" db="EMBL/GenBank/DDBJ databases">
        <title>Genome Sequencing of Bee-Associated Microbes.</title>
        <authorList>
            <person name="Dunlap C."/>
        </authorList>
    </citation>
    <scope>NUCLEOTIDE SEQUENCE [LARGE SCALE GENOMIC DNA]</scope>
    <source>
        <strain evidence="17 20">NRRL B-23120</strain>
    </source>
</reference>
<dbReference type="PRINTS" id="PR00344">
    <property type="entry name" value="BCTRLSENSOR"/>
</dbReference>
<dbReference type="FunFam" id="3.30.565.10:FF:000006">
    <property type="entry name" value="Sensor histidine kinase WalK"/>
    <property type="match status" value="1"/>
</dbReference>
<dbReference type="InterPro" id="IPR003660">
    <property type="entry name" value="HAMP_dom"/>
</dbReference>
<dbReference type="GO" id="GO:0005524">
    <property type="term" value="F:ATP binding"/>
    <property type="evidence" value="ECO:0007669"/>
    <property type="project" value="UniProtKB-KW"/>
</dbReference>
<gene>
    <name evidence="17" type="ORF">M5X16_15650</name>
    <name evidence="18" type="ORF">PC41400_01480</name>
</gene>
<dbReference type="OrthoDB" id="9792991at2"/>
<dbReference type="PROSITE" id="PS50109">
    <property type="entry name" value="HIS_KIN"/>
    <property type="match status" value="1"/>
</dbReference>
<dbReference type="FunFam" id="1.10.287.130:FF:000001">
    <property type="entry name" value="Two-component sensor histidine kinase"/>
    <property type="match status" value="1"/>
</dbReference>
<accession>A0A410WPS5</accession>
<dbReference type="Gene3D" id="6.10.340.10">
    <property type="match status" value="1"/>
</dbReference>
<dbReference type="InterPro" id="IPR003594">
    <property type="entry name" value="HATPase_dom"/>
</dbReference>
<dbReference type="EMBL" id="CP026520">
    <property type="protein sequence ID" value="QAV16436.1"/>
    <property type="molecule type" value="Genomic_DNA"/>
</dbReference>
<keyword evidence="12" id="KW-0902">Two-component regulatory system</keyword>
<feature type="transmembrane region" description="Helical" evidence="14">
    <location>
        <begin position="12"/>
        <end position="35"/>
    </location>
</feature>
<feature type="domain" description="Histidine kinase" evidence="15">
    <location>
        <begin position="255"/>
        <end position="473"/>
    </location>
</feature>
<dbReference type="GO" id="GO:0000155">
    <property type="term" value="F:phosphorelay sensor kinase activity"/>
    <property type="evidence" value="ECO:0007669"/>
    <property type="project" value="InterPro"/>
</dbReference>
<feature type="domain" description="HAMP" evidence="16">
    <location>
        <begin position="194"/>
        <end position="240"/>
    </location>
</feature>
<dbReference type="SMART" id="SM00304">
    <property type="entry name" value="HAMP"/>
    <property type="match status" value="1"/>
</dbReference>
<dbReference type="PROSITE" id="PS50885">
    <property type="entry name" value="HAMP"/>
    <property type="match status" value="1"/>
</dbReference>
<keyword evidence="8" id="KW-0547">Nucleotide-binding</keyword>
<evidence type="ECO:0000313" key="20">
    <source>
        <dbReference type="Proteomes" id="UP001527202"/>
    </source>
</evidence>
<keyword evidence="20" id="KW-1185">Reference proteome</keyword>
<name>A0A410WPS5_9BACL</name>
<feature type="transmembrane region" description="Helical" evidence="14">
    <location>
        <begin position="169"/>
        <end position="188"/>
    </location>
</feature>
<dbReference type="InterPro" id="IPR004358">
    <property type="entry name" value="Sig_transdc_His_kin-like_C"/>
</dbReference>
<keyword evidence="13 14" id="KW-0472">Membrane</keyword>
<dbReference type="AlphaFoldDB" id="A0A410WPS5"/>
<dbReference type="Gene3D" id="1.10.287.130">
    <property type="match status" value="1"/>
</dbReference>
<dbReference type="EC" id="2.7.13.3" evidence="3"/>
<dbReference type="InterPro" id="IPR003661">
    <property type="entry name" value="HisK_dim/P_dom"/>
</dbReference>
<dbReference type="PANTHER" id="PTHR45528">
    <property type="entry name" value="SENSOR HISTIDINE KINASE CPXA"/>
    <property type="match status" value="1"/>
</dbReference>
<keyword evidence="11 14" id="KW-1133">Transmembrane helix</keyword>
<evidence type="ECO:0000256" key="9">
    <source>
        <dbReference type="ARBA" id="ARBA00022777"/>
    </source>
</evidence>
<organism evidence="18 19">
    <name type="scientific">Paenibacillus chitinolyticus</name>
    <dbReference type="NCBI Taxonomy" id="79263"/>
    <lineage>
        <taxon>Bacteria</taxon>
        <taxon>Bacillati</taxon>
        <taxon>Bacillota</taxon>
        <taxon>Bacilli</taxon>
        <taxon>Bacillales</taxon>
        <taxon>Paenibacillaceae</taxon>
        <taxon>Paenibacillus</taxon>
    </lineage>
</organism>
<evidence type="ECO:0000313" key="19">
    <source>
        <dbReference type="Proteomes" id="UP000288943"/>
    </source>
</evidence>
<dbReference type="SUPFAM" id="SSF55874">
    <property type="entry name" value="ATPase domain of HSP90 chaperone/DNA topoisomerase II/histidine kinase"/>
    <property type="match status" value="1"/>
</dbReference>
<comment type="subcellular location">
    <subcellularLocation>
        <location evidence="2">Cell membrane</location>
        <topology evidence="2">Multi-pass membrane protein</topology>
    </subcellularLocation>
</comment>
<evidence type="ECO:0000259" key="15">
    <source>
        <dbReference type="PROSITE" id="PS50109"/>
    </source>
</evidence>
<keyword evidence="4" id="KW-1003">Cell membrane</keyword>
<evidence type="ECO:0000256" key="6">
    <source>
        <dbReference type="ARBA" id="ARBA00022679"/>
    </source>
</evidence>
<evidence type="ECO:0000313" key="17">
    <source>
        <dbReference type="EMBL" id="MCY9597195.1"/>
    </source>
</evidence>
<dbReference type="Gene3D" id="3.30.565.10">
    <property type="entry name" value="Histidine kinase-like ATPase, C-terminal domain"/>
    <property type="match status" value="1"/>
</dbReference>
<dbReference type="CDD" id="cd06225">
    <property type="entry name" value="HAMP"/>
    <property type="match status" value="1"/>
</dbReference>
<dbReference type="Proteomes" id="UP000288943">
    <property type="component" value="Chromosome"/>
</dbReference>
<dbReference type="SMART" id="SM00387">
    <property type="entry name" value="HATPase_c"/>
    <property type="match status" value="1"/>
</dbReference>
<evidence type="ECO:0000256" key="4">
    <source>
        <dbReference type="ARBA" id="ARBA00022475"/>
    </source>
</evidence>
<evidence type="ECO:0000259" key="16">
    <source>
        <dbReference type="PROSITE" id="PS50885"/>
    </source>
</evidence>
<dbReference type="Proteomes" id="UP001527202">
    <property type="component" value="Unassembled WGS sequence"/>
</dbReference>
<dbReference type="PANTHER" id="PTHR45528:SF8">
    <property type="entry name" value="HISTIDINE KINASE"/>
    <property type="match status" value="1"/>
</dbReference>
<dbReference type="InterPro" id="IPR036097">
    <property type="entry name" value="HisK_dim/P_sf"/>
</dbReference>
<evidence type="ECO:0000256" key="14">
    <source>
        <dbReference type="SAM" id="Phobius"/>
    </source>
</evidence>
<dbReference type="SMART" id="SM00388">
    <property type="entry name" value="HisKA"/>
    <property type="match status" value="1"/>
</dbReference>
<dbReference type="InterPro" id="IPR005467">
    <property type="entry name" value="His_kinase_dom"/>
</dbReference>
<evidence type="ECO:0000256" key="7">
    <source>
        <dbReference type="ARBA" id="ARBA00022692"/>
    </source>
</evidence>
<dbReference type="Pfam" id="PF00672">
    <property type="entry name" value="HAMP"/>
    <property type="match status" value="1"/>
</dbReference>
<dbReference type="GO" id="GO:0005886">
    <property type="term" value="C:plasma membrane"/>
    <property type="evidence" value="ECO:0007669"/>
    <property type="project" value="UniProtKB-SubCell"/>
</dbReference>
<keyword evidence="10" id="KW-0067">ATP-binding</keyword>
<evidence type="ECO:0000256" key="5">
    <source>
        <dbReference type="ARBA" id="ARBA00022553"/>
    </source>
</evidence>
<keyword evidence="7 14" id="KW-0812">Transmembrane</keyword>
<dbReference type="EMBL" id="JAMDMJ010000018">
    <property type="protein sequence ID" value="MCY9597195.1"/>
    <property type="molecule type" value="Genomic_DNA"/>
</dbReference>
<dbReference type="RefSeq" id="WP_042231691.1">
    <property type="nucleotide sequence ID" value="NZ_CP026520.1"/>
</dbReference>
<evidence type="ECO:0000256" key="11">
    <source>
        <dbReference type="ARBA" id="ARBA00022989"/>
    </source>
</evidence>
<dbReference type="Pfam" id="PF02518">
    <property type="entry name" value="HATPase_c"/>
    <property type="match status" value="1"/>
</dbReference>
<comment type="catalytic activity">
    <reaction evidence="1">
        <text>ATP + protein L-histidine = ADP + protein N-phospho-L-histidine.</text>
        <dbReference type="EC" id="2.7.13.3"/>
    </reaction>
</comment>
<protein>
    <recommendedName>
        <fullName evidence="3">histidine kinase</fullName>
        <ecNumber evidence="3">2.7.13.3</ecNumber>
    </recommendedName>
</protein>
<keyword evidence="9 18" id="KW-0418">Kinase</keyword>
<keyword evidence="6" id="KW-0808">Transferase</keyword>
<evidence type="ECO:0000313" key="18">
    <source>
        <dbReference type="EMBL" id="QAV16436.1"/>
    </source>
</evidence>
<proteinExistence type="predicted"/>
<dbReference type="Pfam" id="PF00512">
    <property type="entry name" value="HisKA"/>
    <property type="match status" value="1"/>
</dbReference>
<evidence type="ECO:0000256" key="12">
    <source>
        <dbReference type="ARBA" id="ARBA00023012"/>
    </source>
</evidence>
<reference evidence="18 19" key="1">
    <citation type="submission" date="2018-01" db="EMBL/GenBank/DDBJ databases">
        <title>The whole genome sequencing and assembly of Paenibacillus chitinolyticus KCCM 41400 strain.</title>
        <authorList>
            <person name="Kim J.-Y."/>
            <person name="Park M.-K."/>
            <person name="Lee Y.-J."/>
            <person name="Yi H."/>
            <person name="Bahn Y.-S."/>
            <person name="Kim J.F."/>
            <person name="Lee D.-W."/>
        </authorList>
    </citation>
    <scope>NUCLEOTIDE SEQUENCE [LARGE SCALE GENOMIC DNA]</scope>
    <source>
        <strain evidence="18 19">KCCM 41400</strain>
    </source>
</reference>
<evidence type="ECO:0000256" key="8">
    <source>
        <dbReference type="ARBA" id="ARBA00022741"/>
    </source>
</evidence>
<evidence type="ECO:0000256" key="3">
    <source>
        <dbReference type="ARBA" id="ARBA00012438"/>
    </source>
</evidence>